<evidence type="ECO:0000313" key="3">
    <source>
        <dbReference type="Proteomes" id="UP000019335"/>
    </source>
</evidence>
<name>W7TIF0_9STRA</name>
<protein>
    <submittedName>
        <fullName evidence="2">Uncharacterized protein</fullName>
    </submittedName>
</protein>
<evidence type="ECO:0000313" key="2">
    <source>
        <dbReference type="EMBL" id="EWM20699.1"/>
    </source>
</evidence>
<sequence>MGRTHVGEEGRQGGTPPPGGEQGEGGSGAEVRVSREWCRGSSLEGVVQRFESRGSGAEVRVSREWCRGSSLEGVVQRFESRLRPGAVPG</sequence>
<dbReference type="AlphaFoldDB" id="W7TIF0"/>
<evidence type="ECO:0000256" key="1">
    <source>
        <dbReference type="SAM" id="MobiDB-lite"/>
    </source>
</evidence>
<dbReference type="EMBL" id="AZIL01002869">
    <property type="protein sequence ID" value="EWM20699.1"/>
    <property type="molecule type" value="Genomic_DNA"/>
</dbReference>
<reference evidence="2 3" key="1">
    <citation type="journal article" date="2014" name="Mol. Plant">
        <title>Chromosome Scale Genome Assembly and Transcriptome Profiling of Nannochloropsis gaditana in Nitrogen Depletion.</title>
        <authorList>
            <person name="Corteggiani Carpinelli E."/>
            <person name="Telatin A."/>
            <person name="Vitulo N."/>
            <person name="Forcato C."/>
            <person name="D'Angelo M."/>
            <person name="Schiavon R."/>
            <person name="Vezzi A."/>
            <person name="Giacometti G.M."/>
            <person name="Morosinotto T."/>
            <person name="Valle G."/>
        </authorList>
    </citation>
    <scope>NUCLEOTIDE SEQUENCE [LARGE SCALE GENOMIC DNA]</scope>
    <source>
        <strain evidence="2 3">B-31</strain>
    </source>
</reference>
<keyword evidence="3" id="KW-1185">Reference proteome</keyword>
<gene>
    <name evidence="2" type="ORF">Naga_100833g4</name>
</gene>
<organism evidence="2 3">
    <name type="scientific">Nannochloropsis gaditana</name>
    <dbReference type="NCBI Taxonomy" id="72520"/>
    <lineage>
        <taxon>Eukaryota</taxon>
        <taxon>Sar</taxon>
        <taxon>Stramenopiles</taxon>
        <taxon>Ochrophyta</taxon>
        <taxon>Eustigmatophyceae</taxon>
        <taxon>Eustigmatales</taxon>
        <taxon>Monodopsidaceae</taxon>
        <taxon>Nannochloropsis</taxon>
    </lineage>
</organism>
<dbReference type="Proteomes" id="UP000019335">
    <property type="component" value="Unassembled WGS sequence"/>
</dbReference>
<feature type="region of interest" description="Disordered" evidence="1">
    <location>
        <begin position="1"/>
        <end position="34"/>
    </location>
</feature>
<feature type="compositionally biased region" description="Basic and acidic residues" evidence="1">
    <location>
        <begin position="1"/>
        <end position="11"/>
    </location>
</feature>
<accession>W7TIF0</accession>
<comment type="caution">
    <text evidence="2">The sequence shown here is derived from an EMBL/GenBank/DDBJ whole genome shotgun (WGS) entry which is preliminary data.</text>
</comment>
<proteinExistence type="predicted"/>